<keyword evidence="2" id="KW-1185">Reference proteome</keyword>
<dbReference type="EMBL" id="JBHRTE010000087">
    <property type="protein sequence ID" value="MFC3169852.1"/>
    <property type="molecule type" value="Genomic_DNA"/>
</dbReference>
<dbReference type="Proteomes" id="UP001595557">
    <property type="component" value="Unassembled WGS sequence"/>
</dbReference>
<sequence length="159" mass="17690">MTNLPTKTNLLATTKLACEIANINPDRFNESIHSNFYPCAPKTSPGKARSFNVDDIVALRLYQRSISAGMSAAAAGTKACKVREFMQTSPDASRVYIVATDFEVVDYLLPDWDVTQTKIMINATQAIDVIGCEVIDLDWHRVRVVHYITEADKHRVVGD</sequence>
<reference evidence="2" key="1">
    <citation type="journal article" date="2019" name="Int. J. Syst. Evol. Microbiol.">
        <title>The Global Catalogue of Microorganisms (GCM) 10K type strain sequencing project: providing services to taxonomists for standard genome sequencing and annotation.</title>
        <authorList>
            <consortium name="The Broad Institute Genomics Platform"/>
            <consortium name="The Broad Institute Genome Sequencing Center for Infectious Disease"/>
            <person name="Wu L."/>
            <person name="Ma J."/>
        </authorList>
    </citation>
    <scope>NUCLEOTIDE SEQUENCE [LARGE SCALE GENOMIC DNA]</scope>
    <source>
        <strain evidence="2">KCTC 52239</strain>
    </source>
</reference>
<accession>A0ABV7IME0</accession>
<name>A0ABV7IME0_9RHOB</name>
<proteinExistence type="predicted"/>
<dbReference type="RefSeq" id="WP_207466649.1">
    <property type="nucleotide sequence ID" value="NZ_JAFNAW010000010.1"/>
</dbReference>
<evidence type="ECO:0000313" key="2">
    <source>
        <dbReference type="Proteomes" id="UP001595557"/>
    </source>
</evidence>
<protein>
    <submittedName>
        <fullName evidence="1">Uncharacterized protein</fullName>
    </submittedName>
</protein>
<gene>
    <name evidence="1" type="ORF">ACFOD7_17520</name>
</gene>
<evidence type="ECO:0000313" key="1">
    <source>
        <dbReference type="EMBL" id="MFC3169852.1"/>
    </source>
</evidence>
<organism evidence="1 2">
    <name type="scientific">Paracoccus fontiphilus</name>
    <dbReference type="NCBI Taxonomy" id="1815556"/>
    <lineage>
        <taxon>Bacteria</taxon>
        <taxon>Pseudomonadati</taxon>
        <taxon>Pseudomonadota</taxon>
        <taxon>Alphaproteobacteria</taxon>
        <taxon>Rhodobacterales</taxon>
        <taxon>Paracoccaceae</taxon>
        <taxon>Paracoccus</taxon>
    </lineage>
</organism>
<comment type="caution">
    <text evidence="1">The sequence shown here is derived from an EMBL/GenBank/DDBJ whole genome shotgun (WGS) entry which is preliminary data.</text>
</comment>